<protein>
    <recommendedName>
        <fullName evidence="1">Beta-lactamase class A catalytic domain-containing protein</fullName>
    </recommendedName>
</protein>
<evidence type="ECO:0000313" key="3">
    <source>
        <dbReference type="Proteomes" id="UP001183648"/>
    </source>
</evidence>
<sequence length="594" mass="64586">MSSISTLRTRASVLVLVLVVQLFLVALVRDPASAAVGSADDRQLTTSTGWWTYTGVTGSQVSSLLSSNNARITDLSVVDPATPTFNVTMVRNTGAYASGYWWYYGQTAAQVSSALSSNNARLITAQAYPTSAGTRFAVVMVPNSGANQKAWWWFYNISASSLASQLSSRNARLVHLTQYPGTSNFTAVMVSNTGTDNTGWWWYHHTTTSSISSALSTNSARLVDLSRNSDGTWNAVMYKSTGPRWYWYYGLSLGSAVSRADQLGERIIDVTRYGSSVAVVMTRNTTATNEKLWNLIGPEVDSGAYGFYLKQVGGSVLAGLQQSKQYEPASALKVLYHAKSIREESLGNTTDSTVVTYHYKNLSDSKDGNICPDNYSTTTTTNLKNADTLMMQVSDNRMTRAILERYTKASVLSYGTSLGLTSTAINHNIGCPTDTTHNRTTLSDLGKVYEAFQKGTVTGSSTWKTQFRSRMLNQSNFSGFKNAICPVVNAEATALGRSSATATSFCNAMTWIAKGGSYQYGSSLPYQVSRDNVSLTGVPYKRSGVVSPRYFVFGEYVDGTTINTSAESTSVDTARGKLYPEALRPYIRAALATW</sequence>
<dbReference type="EMBL" id="JAVDYG010000001">
    <property type="protein sequence ID" value="MDR7363291.1"/>
    <property type="molecule type" value="Genomic_DNA"/>
</dbReference>
<evidence type="ECO:0000313" key="2">
    <source>
        <dbReference type="EMBL" id="MDR7363291.1"/>
    </source>
</evidence>
<gene>
    <name evidence="2" type="ORF">J2S63_002844</name>
</gene>
<dbReference type="InterPro" id="IPR045155">
    <property type="entry name" value="Beta-lactam_cat"/>
</dbReference>
<reference evidence="2 3" key="1">
    <citation type="submission" date="2023-07" db="EMBL/GenBank/DDBJ databases">
        <title>Sequencing the genomes of 1000 actinobacteria strains.</title>
        <authorList>
            <person name="Klenk H.-P."/>
        </authorList>
    </citation>
    <scope>NUCLEOTIDE SEQUENCE [LARGE SCALE GENOMIC DNA]</scope>
    <source>
        <strain evidence="2 3">DSM 19426</strain>
    </source>
</reference>
<dbReference type="Proteomes" id="UP001183648">
    <property type="component" value="Unassembled WGS sequence"/>
</dbReference>
<name>A0ABU2BY12_9ACTN</name>
<dbReference type="SUPFAM" id="SSF56601">
    <property type="entry name" value="beta-lactamase/transpeptidase-like"/>
    <property type="match status" value="1"/>
</dbReference>
<dbReference type="InterPro" id="IPR012338">
    <property type="entry name" value="Beta-lactam/transpept-like"/>
</dbReference>
<dbReference type="RefSeq" id="WP_310303537.1">
    <property type="nucleotide sequence ID" value="NZ_BAAAPS010000003.1"/>
</dbReference>
<dbReference type="Pfam" id="PF13354">
    <property type="entry name" value="Beta-lactamase2"/>
    <property type="match status" value="1"/>
</dbReference>
<comment type="caution">
    <text evidence="2">The sequence shown here is derived from an EMBL/GenBank/DDBJ whole genome shotgun (WGS) entry which is preliminary data.</text>
</comment>
<dbReference type="Gene3D" id="3.40.710.10">
    <property type="entry name" value="DD-peptidase/beta-lactamase superfamily"/>
    <property type="match status" value="1"/>
</dbReference>
<proteinExistence type="predicted"/>
<organism evidence="2 3">
    <name type="scientific">Nocardioides marmoribigeumensis</name>
    <dbReference type="NCBI Taxonomy" id="433649"/>
    <lineage>
        <taxon>Bacteria</taxon>
        <taxon>Bacillati</taxon>
        <taxon>Actinomycetota</taxon>
        <taxon>Actinomycetes</taxon>
        <taxon>Propionibacteriales</taxon>
        <taxon>Nocardioidaceae</taxon>
        <taxon>Nocardioides</taxon>
    </lineage>
</organism>
<evidence type="ECO:0000259" key="1">
    <source>
        <dbReference type="Pfam" id="PF13354"/>
    </source>
</evidence>
<accession>A0ABU2BY12</accession>
<keyword evidence="3" id="KW-1185">Reference proteome</keyword>
<feature type="domain" description="Beta-lactamase class A catalytic" evidence="1">
    <location>
        <begin position="306"/>
        <end position="476"/>
    </location>
</feature>